<reference evidence="1" key="1">
    <citation type="submission" date="2019-08" db="EMBL/GenBank/DDBJ databases">
        <authorList>
            <person name="Kucharzyk K."/>
            <person name="Murdoch R.W."/>
            <person name="Higgins S."/>
            <person name="Loffler F."/>
        </authorList>
    </citation>
    <scope>NUCLEOTIDE SEQUENCE</scope>
</reference>
<name>A0A644Y503_9ZZZZ</name>
<dbReference type="Pfam" id="PF06304">
    <property type="entry name" value="DUF1048"/>
    <property type="match status" value="1"/>
</dbReference>
<evidence type="ECO:0000313" key="1">
    <source>
        <dbReference type="EMBL" id="MPM23277.1"/>
    </source>
</evidence>
<evidence type="ECO:0008006" key="2">
    <source>
        <dbReference type="Google" id="ProtNLM"/>
    </source>
</evidence>
<sequence>MSDQISEFFDNYLNIKKIIESKREYKQQVARVKALPEDYQYVFKKIQGHMWMFAAGAGYDMMKIHYDLIELFEAGAAEGKPVLEITGEDVAAFCDDLLRSARTYTEDWREALNRDILRNLGKGRIQNDRNRN</sequence>
<gene>
    <name evidence="1" type="ORF">SDC9_69743</name>
</gene>
<dbReference type="EMBL" id="VSSQ01003993">
    <property type="protein sequence ID" value="MPM23277.1"/>
    <property type="molecule type" value="Genomic_DNA"/>
</dbReference>
<dbReference type="AlphaFoldDB" id="A0A644Y503"/>
<dbReference type="Gene3D" id="1.10.1900.10">
    <property type="entry name" value="c-terminal domain of poly(a) binding protein"/>
    <property type="match status" value="1"/>
</dbReference>
<organism evidence="1">
    <name type="scientific">bioreactor metagenome</name>
    <dbReference type="NCBI Taxonomy" id="1076179"/>
    <lineage>
        <taxon>unclassified sequences</taxon>
        <taxon>metagenomes</taxon>
        <taxon>ecological metagenomes</taxon>
    </lineage>
</organism>
<comment type="caution">
    <text evidence="1">The sequence shown here is derived from an EMBL/GenBank/DDBJ whole genome shotgun (WGS) entry which is preliminary data.</text>
</comment>
<protein>
    <recommendedName>
        <fullName evidence="2">Cytoplasmic protein</fullName>
    </recommendedName>
</protein>
<accession>A0A644Y503</accession>
<dbReference type="SUPFAM" id="SSF158560">
    <property type="entry name" value="BH3980-like"/>
    <property type="match status" value="1"/>
</dbReference>
<proteinExistence type="predicted"/>
<dbReference type="InterPro" id="IPR008316">
    <property type="entry name" value="UCP029876"/>
</dbReference>